<name>A0A172XKX0_BACVE</name>
<dbReference type="Proteomes" id="UP000587477">
    <property type="component" value="Chromosome"/>
</dbReference>
<dbReference type="InterPro" id="IPR009988">
    <property type="entry name" value="DUF1510"/>
</dbReference>
<keyword evidence="2" id="KW-0472">Membrane</keyword>
<feature type="transmembrane region" description="Helical" evidence="2">
    <location>
        <begin position="20"/>
        <end position="41"/>
    </location>
</feature>
<reference evidence="5" key="1">
    <citation type="submission" date="2020-10" db="EMBL/GenBank/DDBJ databases">
        <title>Complete genome sequence of Bacillus velezensis NST6.</title>
        <authorList>
            <person name="Choi J."/>
        </authorList>
    </citation>
    <scope>NUCLEOTIDE SEQUENCE [LARGE SCALE GENOMIC DNA]</scope>
    <source>
        <strain evidence="5">NST6</strain>
    </source>
</reference>
<dbReference type="RefSeq" id="WP_014418462.1">
    <property type="nucleotide sequence ID" value="NZ_AP024501.1"/>
</dbReference>
<evidence type="ECO:0000256" key="1">
    <source>
        <dbReference type="SAM" id="MobiDB-lite"/>
    </source>
</evidence>
<protein>
    <recommendedName>
        <fullName evidence="3">DUF1510 domain-containing protein</fullName>
    </recommendedName>
</protein>
<dbReference type="EMBL" id="CP063687">
    <property type="protein sequence ID" value="QOY28166.1"/>
    <property type="molecule type" value="Genomic_DNA"/>
</dbReference>
<feature type="compositionally biased region" description="Polar residues" evidence="1">
    <location>
        <begin position="57"/>
        <end position="67"/>
    </location>
</feature>
<accession>A0A2D3DQZ4</accession>
<feature type="region of interest" description="Disordered" evidence="1">
    <location>
        <begin position="45"/>
        <end position="144"/>
    </location>
</feature>
<evidence type="ECO:0000256" key="2">
    <source>
        <dbReference type="SAM" id="Phobius"/>
    </source>
</evidence>
<accession>A0A172XKX0</accession>
<dbReference type="STRING" id="1155777.BANAU_2598"/>
<keyword evidence="2" id="KW-1133">Transmembrane helix</keyword>
<sequence length="238" mass="26010">MSNKQSRFENRDKRRKANMVLNILIAIVSILIVVVAVSLFINSPSGDVSEKADTSQKQETPASGKTKQTSDEDIKDSKKDTASDDDKKDKQDKDTSDSSSDSDSKKDDDSSKSDDSSKKDSDSSDPFKGAKITEGGSSSDVEKTIVNPKWKAVGTKQTGEHAATYDSSSEDWAEMLDAISYATGVSKDHMTVLWLGNNGSPQDAKGKVLDKTNGKKYQVTITWKDKKGWKPTKVETLK</sequence>
<dbReference type="Pfam" id="PF07423">
    <property type="entry name" value="DUF1510"/>
    <property type="match status" value="1"/>
</dbReference>
<feature type="compositionally biased region" description="Basic and acidic residues" evidence="1">
    <location>
        <begin position="68"/>
        <end position="122"/>
    </location>
</feature>
<evidence type="ECO:0000259" key="3">
    <source>
        <dbReference type="Pfam" id="PF07423"/>
    </source>
</evidence>
<evidence type="ECO:0000313" key="4">
    <source>
        <dbReference type="EMBL" id="QOY28166.1"/>
    </source>
</evidence>
<dbReference type="AlphaFoldDB" id="A0A172XKX0"/>
<proteinExistence type="predicted"/>
<feature type="domain" description="DUF1510" evidence="3">
    <location>
        <begin position="145"/>
        <end position="237"/>
    </location>
</feature>
<evidence type="ECO:0000313" key="5">
    <source>
        <dbReference type="Proteomes" id="UP000587477"/>
    </source>
</evidence>
<keyword evidence="2" id="KW-0812">Transmembrane</keyword>
<gene>
    <name evidence="4" type="ORF">BACVE_003206</name>
</gene>
<organism evidence="4 5">
    <name type="scientific">Bacillus velezensis</name>
    <dbReference type="NCBI Taxonomy" id="492670"/>
    <lineage>
        <taxon>Bacteria</taxon>
        <taxon>Bacillati</taxon>
        <taxon>Bacillota</taxon>
        <taxon>Bacilli</taxon>
        <taxon>Bacillales</taxon>
        <taxon>Bacillaceae</taxon>
        <taxon>Bacillus</taxon>
        <taxon>Bacillus amyloliquefaciens group</taxon>
    </lineage>
</organism>